<dbReference type="PANTHER" id="PTHR11786">
    <property type="entry name" value="N-HYDROXYARYLAMINE O-ACETYLTRANSFERASE"/>
    <property type="match status" value="1"/>
</dbReference>
<dbReference type="RefSeq" id="WP_184977903.1">
    <property type="nucleotide sequence ID" value="NZ_BAAALO010000006.1"/>
</dbReference>
<evidence type="ECO:0000313" key="3">
    <source>
        <dbReference type="EMBL" id="MBB6470578.1"/>
    </source>
</evidence>
<keyword evidence="3" id="KW-0808">Transferase</keyword>
<keyword evidence="3" id="KW-0012">Acyltransferase</keyword>
<reference evidence="3 4" key="1">
    <citation type="submission" date="2020-08" db="EMBL/GenBank/DDBJ databases">
        <title>Sequencing the genomes of 1000 actinobacteria strains.</title>
        <authorList>
            <person name="Klenk H.-P."/>
        </authorList>
    </citation>
    <scope>NUCLEOTIDE SEQUENCE [LARGE SCALE GENOMIC DNA]</scope>
    <source>
        <strain evidence="3 4">DSM 44936</strain>
    </source>
</reference>
<evidence type="ECO:0000256" key="2">
    <source>
        <dbReference type="RuleBase" id="RU003452"/>
    </source>
</evidence>
<dbReference type="EMBL" id="JACHIU010000001">
    <property type="protein sequence ID" value="MBB6470578.1"/>
    <property type="molecule type" value="Genomic_DNA"/>
</dbReference>
<name>A0A7X0IAX1_9ACTN</name>
<evidence type="ECO:0000256" key="1">
    <source>
        <dbReference type="ARBA" id="ARBA00006547"/>
    </source>
</evidence>
<dbReference type="Pfam" id="PF00797">
    <property type="entry name" value="Acetyltransf_2"/>
    <property type="match status" value="1"/>
</dbReference>
<proteinExistence type="inferred from homology"/>
<dbReference type="PRINTS" id="PR01543">
    <property type="entry name" value="ANATRNSFRASE"/>
</dbReference>
<dbReference type="EC" id="2.3.1.118" evidence="3"/>
<dbReference type="AlphaFoldDB" id="A0A7X0IAX1"/>
<dbReference type="InterPro" id="IPR053710">
    <property type="entry name" value="Arylamine_NAT_domain_sf"/>
</dbReference>
<evidence type="ECO:0000313" key="4">
    <source>
        <dbReference type="Proteomes" id="UP000555564"/>
    </source>
</evidence>
<accession>A0A7X0IAX1</accession>
<dbReference type="PANTHER" id="PTHR11786:SF0">
    <property type="entry name" value="ARYLAMINE N-ACETYLTRANSFERASE 4-RELATED"/>
    <property type="match status" value="1"/>
</dbReference>
<dbReference type="Gene3D" id="3.30.2140.20">
    <property type="match status" value="1"/>
</dbReference>
<dbReference type="Proteomes" id="UP000555564">
    <property type="component" value="Unassembled WGS sequence"/>
</dbReference>
<gene>
    <name evidence="3" type="ORF">BJ992_000009</name>
</gene>
<comment type="caution">
    <text evidence="3">The sequence shown here is derived from an EMBL/GenBank/DDBJ whole genome shotgun (WGS) entry which is preliminary data.</text>
</comment>
<protein>
    <submittedName>
        <fullName evidence="3">N-hydroxyarylamine O-acetyltransferase</fullName>
        <ecNumber evidence="3">2.3.1.118</ecNumber>
    </submittedName>
</protein>
<comment type="similarity">
    <text evidence="1 2">Belongs to the arylamine N-acetyltransferase family.</text>
</comment>
<organism evidence="3 4">
    <name type="scientific">Sphaerisporangium rubeum</name>
    <dbReference type="NCBI Taxonomy" id="321317"/>
    <lineage>
        <taxon>Bacteria</taxon>
        <taxon>Bacillati</taxon>
        <taxon>Actinomycetota</taxon>
        <taxon>Actinomycetes</taxon>
        <taxon>Streptosporangiales</taxon>
        <taxon>Streptosporangiaceae</taxon>
        <taxon>Sphaerisporangium</taxon>
    </lineage>
</organism>
<dbReference type="InterPro" id="IPR038765">
    <property type="entry name" value="Papain-like_cys_pep_sf"/>
</dbReference>
<dbReference type="InterPro" id="IPR001447">
    <property type="entry name" value="Arylamine_N-AcTrfase"/>
</dbReference>
<keyword evidence="4" id="KW-1185">Reference proteome</keyword>
<dbReference type="GO" id="GO:0046990">
    <property type="term" value="F:N-hydroxyarylamine O-acetyltransferase activity"/>
    <property type="evidence" value="ECO:0007669"/>
    <property type="project" value="UniProtKB-EC"/>
</dbReference>
<dbReference type="SUPFAM" id="SSF54001">
    <property type="entry name" value="Cysteine proteinases"/>
    <property type="match status" value="1"/>
</dbReference>
<sequence length="268" mass="30039">MEPAQVDAYLARIGAERPTSPSEEALRDLQVAHLTAVPFENLSIHLGEPIELREDALFDKIVSRRRGGFCYELNGTFGALLRALGYRVSLLSARVFDGEQPGPPFDHLVLRVDVDEPWLVDVGYGRFSDHPLRLDHEGDQHDPTGVFSMVRHGEYGDIDVVQDGSLEYRVDPRPYELRDFTPTCWWHQTSPKSHFTRSLACSRRTDDGRVTLSGRTLIETSAAGERTEHDLGSDTDVLAAYETYFGMTLDRVPELVPVEPEESNGSPT</sequence>